<reference evidence="2" key="2">
    <citation type="submission" date="2002-03" db="EMBL/GenBank/DDBJ databases">
        <authorList>
            <consortium name="The Anopheles Genome Sequencing Consortium"/>
        </authorList>
    </citation>
    <scope>NUCLEOTIDE SEQUENCE</scope>
    <source>
        <strain evidence="2">PEST</strain>
    </source>
</reference>
<evidence type="ECO:0000256" key="1">
    <source>
        <dbReference type="SAM" id="MobiDB-lite"/>
    </source>
</evidence>
<dbReference type="OMA" id="NCLVFEQ"/>
<accession>A7UST1</accession>
<evidence type="ECO:0000313" key="2">
    <source>
        <dbReference type="EMBL" id="EDO64216.2"/>
    </source>
</evidence>
<keyword evidence="4" id="KW-1185">Reference proteome</keyword>
<dbReference type="EMBL" id="AAAB01008859">
    <property type="protein sequence ID" value="EDO64216.2"/>
    <property type="molecule type" value="Genomic_DNA"/>
</dbReference>
<dbReference type="VEuPathDB" id="VectorBase:AGAMI1_000957"/>
<proteinExistence type="predicted"/>
<dbReference type="Proteomes" id="UP000007062">
    <property type="component" value="Chromosome 2R"/>
</dbReference>
<dbReference type="PaxDb" id="7165-AGAP002803-PA"/>
<dbReference type="VEuPathDB" id="VectorBase:AGAP002803"/>
<feature type="region of interest" description="Disordered" evidence="1">
    <location>
        <begin position="21"/>
        <end position="61"/>
    </location>
</feature>
<reference evidence="2" key="4">
    <citation type="journal article" date="2007" name="Genome Biol.">
        <title>Update of the Anopheles gambiae PEST genome assembly.</title>
        <authorList>
            <person name="Sharakhova M.V."/>
            <person name="Hammond M.P."/>
            <person name="Lobo N.F."/>
            <person name="Krzywinski J."/>
            <person name="Unger M.F."/>
            <person name="Hillenmeyer M.E."/>
            <person name="Bruggner R.V."/>
            <person name="Birney E."/>
            <person name="Collins F.H."/>
        </authorList>
    </citation>
    <scope>NUCLEOTIDE SEQUENCE</scope>
    <source>
        <strain evidence="2">PEST</strain>
    </source>
</reference>
<dbReference type="EnsemblMetazoa" id="AGAP002803-RA">
    <property type="protein sequence ID" value="AGAP002803-PA"/>
    <property type="gene ID" value="AGAP002803"/>
</dbReference>
<reference evidence="2 4" key="1">
    <citation type="journal article" date="2002" name="Science">
        <title>The genome sequence of the malaria mosquito Anopheles gambiae.</title>
        <authorList>
            <person name="Holt R.A."/>
            <person name="Subramanian G.M."/>
            <person name="Halpern A."/>
            <person name="Sutton G.G."/>
            <person name="Charlab R."/>
            <person name="Nusskern D.R."/>
            <person name="Wincker P."/>
            <person name="Clark A.G."/>
            <person name="Ribeiro J.M."/>
            <person name="Wides R."/>
            <person name="Salzberg S.L."/>
            <person name="Loftus B."/>
            <person name="Yandell M."/>
            <person name="Majoros W.H."/>
            <person name="Rusch D.B."/>
            <person name="Lai Z."/>
            <person name="Kraft C.L."/>
            <person name="Abril J.F."/>
            <person name="Anthouard V."/>
            <person name="Arensburger P."/>
            <person name="Atkinson P.W."/>
            <person name="Baden H."/>
            <person name="de Berardinis V."/>
            <person name="Baldwin D."/>
            <person name="Benes V."/>
            <person name="Biedler J."/>
            <person name="Blass C."/>
            <person name="Bolanos R."/>
            <person name="Boscus D."/>
            <person name="Barnstead M."/>
            <person name="Cai S."/>
            <person name="Center A."/>
            <person name="Chaturverdi K."/>
            <person name="Christophides G.K."/>
            <person name="Chrystal M.A."/>
            <person name="Clamp M."/>
            <person name="Cravchik A."/>
            <person name="Curwen V."/>
            <person name="Dana A."/>
            <person name="Delcher A."/>
            <person name="Dew I."/>
            <person name="Evans C.A."/>
            <person name="Flanigan M."/>
            <person name="Grundschober-Freimoser A."/>
            <person name="Friedli L."/>
            <person name="Gu Z."/>
            <person name="Guan P."/>
            <person name="Guigo R."/>
            <person name="Hillenmeyer M.E."/>
            <person name="Hladun S.L."/>
            <person name="Hogan J.R."/>
            <person name="Hong Y.S."/>
            <person name="Hoover J."/>
            <person name="Jaillon O."/>
            <person name="Ke Z."/>
            <person name="Kodira C."/>
            <person name="Kokoza E."/>
            <person name="Koutsos A."/>
            <person name="Letunic I."/>
            <person name="Levitsky A."/>
            <person name="Liang Y."/>
            <person name="Lin J.J."/>
            <person name="Lobo N.F."/>
            <person name="Lopez J.R."/>
            <person name="Malek J.A."/>
            <person name="McIntosh T.C."/>
            <person name="Meister S."/>
            <person name="Miller J."/>
            <person name="Mobarry C."/>
            <person name="Mongin E."/>
            <person name="Murphy S.D."/>
            <person name="O'Brochta D.A."/>
            <person name="Pfannkoch C."/>
            <person name="Qi R."/>
            <person name="Regier M.A."/>
            <person name="Remington K."/>
            <person name="Shao H."/>
            <person name="Sharakhova M.V."/>
            <person name="Sitter C.D."/>
            <person name="Shetty J."/>
            <person name="Smith T.J."/>
            <person name="Strong R."/>
            <person name="Sun J."/>
            <person name="Thomasova D."/>
            <person name="Ton L.Q."/>
            <person name="Topalis P."/>
            <person name="Tu Z."/>
            <person name="Unger M.F."/>
            <person name="Walenz B."/>
            <person name="Wang A."/>
            <person name="Wang J."/>
            <person name="Wang M."/>
            <person name="Wang X."/>
            <person name="Woodford K.J."/>
            <person name="Wortman J.R."/>
            <person name="Wu M."/>
            <person name="Yao A."/>
            <person name="Zdobnov E.M."/>
            <person name="Zhang H."/>
            <person name="Zhao Q."/>
            <person name="Zhao S."/>
            <person name="Zhu S.C."/>
            <person name="Zhimulev I."/>
            <person name="Coluzzi M."/>
            <person name="della Torre A."/>
            <person name="Roth C.W."/>
            <person name="Louis C."/>
            <person name="Kalush F."/>
            <person name="Mural R.J."/>
            <person name="Myers E.W."/>
            <person name="Adams M.D."/>
            <person name="Smith H.O."/>
            <person name="Broder S."/>
            <person name="Gardner M.J."/>
            <person name="Fraser C.M."/>
            <person name="Birney E."/>
            <person name="Bork P."/>
            <person name="Brey P.T."/>
            <person name="Venter J.C."/>
            <person name="Weissenbach J."/>
            <person name="Kafatos F.C."/>
            <person name="Collins F.H."/>
            <person name="Hoffman S.L."/>
        </authorList>
    </citation>
    <scope>NUCLEOTIDE SEQUENCE [LARGE SCALE GENOMIC DNA]</scope>
    <source>
        <strain evidence="2 4">PEST</strain>
    </source>
</reference>
<reference evidence="2" key="5">
    <citation type="submission" date="2011-05" db="EMBL/GenBank/DDBJ databases">
        <authorList>
            <consortium name="VectorBase"/>
        </authorList>
    </citation>
    <scope>NUCLEOTIDE SEQUENCE</scope>
    <source>
        <strain evidence="2">PEST</strain>
    </source>
</reference>
<dbReference type="AlphaFoldDB" id="A7UST1"/>
<reference evidence="3" key="6">
    <citation type="submission" date="2020-05" db="UniProtKB">
        <authorList>
            <consortium name="EnsemblMetazoa"/>
        </authorList>
    </citation>
    <scope>IDENTIFICATION</scope>
    <source>
        <strain evidence="3">PEST</strain>
    </source>
</reference>
<name>A7UST1_ANOGA</name>
<protein>
    <submittedName>
        <fullName evidence="2">AGAP002803-PA</fullName>
    </submittedName>
</protein>
<dbReference type="HOGENOM" id="CLU_267572_0_0_1"/>
<sequence>MVPKCRSTYNHFKSLKRHILQQHPRSPKTPGAKRAIGERLNEIPDEPVTKKSNHIDMETDFDTNSFPATEENFAFFEETITLEQIKKSVALGICRLTADVSLPQTKISQMIKLCEHLVKMLGVYFEEKTKSFLTERKTDLAAPETINFLNKFHVEDLFSEVSTRSKQTQFLNNLAVSIPRPVEKLLQTREDIRHIDGIPTKVIVNETFMYIPITETLKLIFRNPQNRELMTDNLPPYPTLKEYSSFRSGETYQNSEYFKKFPDAIRINLYQDDVELGNALSSRAGINKVSVFDFKIENFPNRWNSSPKTIFPLIYCTSIDSKKHGFNKILEPLIHDLRKLEHGVDVFYGTEKYTIRAVVTMFCGDTLAVHEVFGLMGPMAKFFCRLCTIPRPAFHQNPFQNFPMRTTEWYEFNLEKVNSGAMKPSDCGLKRGNCILNELQYYHITQNFALDTMHDIAEGLVPITIQLVLGHYHKIKSLGFSASFINDRIHLFAYGYIDKKNRPSANFTDEMLSKPSSYKLKQTASQNLLLLRSFPFLFADKVPANCEYMRMIGHLLNITRILMSTIISDHMLVSLEELIRLYEESFYKKFQRRLNKNHHLDHYIQCIKKSGNMKQYNCLVFEQKNKPNKNQSSTCRNFKNICKSLAQRQCFTMAIDMLDNPFTDNITYYGGNLVKREHCNSVCFIDLCVPHVFVPNKATVNGIDFRKNLLVCIKNHENEYYPSYGIIVEIVVMNSAMFLLIKLCKTIGYNDCLEAYEVAVGPTETFVSFEEIHSHTTFAFWSPFGSDKKYVSRRNYLKEEITDLDTFLSLDNNDFTRLQLTTKMIKIIQKYQKQYGVTIDITTTPNEFMEETQRNEVPTRSLSSTLKMHNFDKEIDVSLLLLKSDEGKQIHETLTEGIKPDEVTNKKINRIICDWLADNYGNNTNFNQISNILQAAWFHKGGRGAGRHAGSIHYRMETLAKRSCSRVFYRSRHDEATPSSSKIITNDECGENIDDLVYELETIVPLENSMENIKYLWKQTLAYRHEKRARGIFSQFMTDCSAASAFGGELISLEFELMNPTAAKFEDMWNVIQQKILEKFRIDYRYIKNDLIQSLCLVREKNTIRGAKRTREEDYKENDARTLNPLHGIIDWIDVSYEDSTRVSITANNCNCCNSNNHINLIFFPQTSCLETITIHVGNNLIRAFIVLCQAFTVFNVKCYAADKLFFSFFHASCFKLGALSTTSNKFLNQLF</sequence>
<feature type="compositionally biased region" description="Basic and acidic residues" evidence="1">
    <location>
        <begin position="35"/>
        <end position="57"/>
    </location>
</feature>
<reference evidence="2 3" key="3">
    <citation type="journal article" date="2004" name="Trends Parasitol.">
        <title>The Anopheles gambiae genome: an update.</title>
        <authorList>
            <person name="Mongin E."/>
            <person name="Louis C."/>
            <person name="Holt R.A."/>
            <person name="Birney E."/>
            <person name="Collins F.H."/>
        </authorList>
    </citation>
    <scope>NUCLEOTIDE SEQUENCE</scope>
    <source>
        <strain evidence="2 3">PEST</strain>
    </source>
</reference>
<evidence type="ECO:0000313" key="4">
    <source>
        <dbReference type="Proteomes" id="UP000007062"/>
    </source>
</evidence>
<dbReference type="eggNOG" id="ENOG502RTJZ">
    <property type="taxonomic scope" value="Eukaryota"/>
</dbReference>
<gene>
    <name evidence="2" type="ORF">AgaP_AGAP002803</name>
</gene>
<dbReference type="VEuPathDB" id="VectorBase:AGAMI1_000536"/>
<dbReference type="PANTHER" id="PTHR31912:SF34">
    <property type="entry name" value="NOTOCHORD-RELATED PROTEIN"/>
    <property type="match status" value="1"/>
</dbReference>
<dbReference type="PANTHER" id="PTHR31912">
    <property type="entry name" value="IP13529P"/>
    <property type="match status" value="1"/>
</dbReference>
<organism evidence="2">
    <name type="scientific">Anopheles gambiae</name>
    <name type="common">African malaria mosquito</name>
    <dbReference type="NCBI Taxonomy" id="7165"/>
    <lineage>
        <taxon>Eukaryota</taxon>
        <taxon>Metazoa</taxon>
        <taxon>Ecdysozoa</taxon>
        <taxon>Arthropoda</taxon>
        <taxon>Hexapoda</taxon>
        <taxon>Insecta</taxon>
        <taxon>Pterygota</taxon>
        <taxon>Neoptera</taxon>
        <taxon>Endopterygota</taxon>
        <taxon>Diptera</taxon>
        <taxon>Nematocera</taxon>
        <taxon>Culicoidea</taxon>
        <taxon>Culicidae</taxon>
        <taxon>Anophelinae</taxon>
        <taxon>Anopheles</taxon>
    </lineage>
</organism>
<evidence type="ECO:0000313" key="3">
    <source>
        <dbReference type="EnsemblMetazoa" id="AGAP002803-PA"/>
    </source>
</evidence>